<evidence type="ECO:0000256" key="7">
    <source>
        <dbReference type="ARBA" id="ARBA00023175"/>
    </source>
</evidence>
<comment type="caution">
    <text evidence="13">The sequence shown here is derived from an EMBL/GenBank/DDBJ whole genome shotgun (WGS) entry which is preliminary data.</text>
</comment>
<evidence type="ECO:0000256" key="9">
    <source>
        <dbReference type="ARBA" id="ARBA00034704"/>
    </source>
</evidence>
<keyword evidence="7 10" id="KW-0505">Motor protein</keyword>
<dbReference type="InterPro" id="IPR027640">
    <property type="entry name" value="Kinesin-like_fam"/>
</dbReference>
<keyword evidence="6 11" id="KW-0175">Coiled coil</keyword>
<dbReference type="SUPFAM" id="SSF52540">
    <property type="entry name" value="P-loop containing nucleoside triphosphate hydrolases"/>
    <property type="match status" value="1"/>
</dbReference>
<proteinExistence type="inferred from homology"/>
<evidence type="ECO:0000256" key="3">
    <source>
        <dbReference type="ARBA" id="ARBA00022701"/>
    </source>
</evidence>
<dbReference type="SMART" id="SM00129">
    <property type="entry name" value="KISc"/>
    <property type="match status" value="1"/>
</dbReference>
<dbReference type="Gene3D" id="3.40.850.10">
    <property type="entry name" value="Kinesin motor domain"/>
    <property type="match status" value="1"/>
</dbReference>
<dbReference type="AlphaFoldDB" id="A0AAW1DQV5"/>
<dbReference type="PROSITE" id="PS00411">
    <property type="entry name" value="KINESIN_MOTOR_1"/>
    <property type="match status" value="1"/>
</dbReference>
<accession>A0AAW1DQV5</accession>
<evidence type="ECO:0000313" key="14">
    <source>
        <dbReference type="Proteomes" id="UP001461498"/>
    </source>
</evidence>
<dbReference type="InterPro" id="IPR027417">
    <property type="entry name" value="P-loop_NTPase"/>
</dbReference>
<feature type="coiled-coil region" evidence="11">
    <location>
        <begin position="841"/>
        <end position="935"/>
    </location>
</feature>
<name>A0AAW1DQV5_9HEMI</name>
<feature type="binding site" evidence="10">
    <location>
        <begin position="83"/>
        <end position="90"/>
    </location>
    <ligand>
        <name>ATP</name>
        <dbReference type="ChEBI" id="CHEBI:30616"/>
    </ligand>
</feature>
<keyword evidence="4 10" id="KW-0547">Nucleotide-binding</keyword>
<dbReference type="GO" id="GO:0007018">
    <property type="term" value="P:microtubule-based movement"/>
    <property type="evidence" value="ECO:0007669"/>
    <property type="project" value="InterPro"/>
</dbReference>
<keyword evidence="2" id="KW-0963">Cytoplasm</keyword>
<evidence type="ECO:0000256" key="10">
    <source>
        <dbReference type="PROSITE-ProRule" id="PRU00283"/>
    </source>
</evidence>
<keyword evidence="5 10" id="KW-0067">ATP-binding</keyword>
<dbReference type="EMBL" id="JAPXFL010000002">
    <property type="protein sequence ID" value="KAK9510750.1"/>
    <property type="molecule type" value="Genomic_DNA"/>
</dbReference>
<evidence type="ECO:0000256" key="2">
    <source>
        <dbReference type="ARBA" id="ARBA00022490"/>
    </source>
</evidence>
<evidence type="ECO:0000313" key="13">
    <source>
        <dbReference type="EMBL" id="KAK9510750.1"/>
    </source>
</evidence>
<dbReference type="FunFam" id="3.40.850.10:FF:000019">
    <property type="entry name" value="Kinesin-like protein KIN-5D"/>
    <property type="match status" value="1"/>
</dbReference>
<dbReference type="GO" id="GO:0005874">
    <property type="term" value="C:microtubule"/>
    <property type="evidence" value="ECO:0007669"/>
    <property type="project" value="UniProtKB-KW"/>
</dbReference>
<evidence type="ECO:0000259" key="12">
    <source>
        <dbReference type="PROSITE" id="PS50067"/>
    </source>
</evidence>
<dbReference type="GO" id="GO:0008017">
    <property type="term" value="F:microtubule binding"/>
    <property type="evidence" value="ECO:0007669"/>
    <property type="project" value="InterPro"/>
</dbReference>
<dbReference type="PRINTS" id="PR00380">
    <property type="entry name" value="KINESINHEAVY"/>
</dbReference>
<evidence type="ECO:0000256" key="11">
    <source>
        <dbReference type="SAM" id="Coils"/>
    </source>
</evidence>
<keyword evidence="8" id="KW-0206">Cytoskeleton</keyword>
<keyword evidence="3" id="KW-0493">Microtubule</keyword>
<dbReference type="Pfam" id="PF00225">
    <property type="entry name" value="Kinesin"/>
    <property type="match status" value="1"/>
</dbReference>
<dbReference type="GO" id="GO:0007052">
    <property type="term" value="P:mitotic spindle organization"/>
    <property type="evidence" value="ECO:0007669"/>
    <property type="project" value="TreeGrafter"/>
</dbReference>
<dbReference type="Proteomes" id="UP001461498">
    <property type="component" value="Unassembled WGS sequence"/>
</dbReference>
<evidence type="ECO:0000256" key="8">
    <source>
        <dbReference type="ARBA" id="ARBA00023212"/>
    </source>
</evidence>
<evidence type="ECO:0000256" key="5">
    <source>
        <dbReference type="ARBA" id="ARBA00022840"/>
    </source>
</evidence>
<evidence type="ECO:0000256" key="1">
    <source>
        <dbReference type="ARBA" id="ARBA00004245"/>
    </source>
</evidence>
<dbReference type="PANTHER" id="PTHR47969">
    <property type="entry name" value="CHROMOSOME-ASSOCIATED KINESIN KIF4A-RELATED"/>
    <property type="match status" value="1"/>
</dbReference>
<protein>
    <recommendedName>
        <fullName evidence="12">Kinesin motor domain-containing protein</fullName>
    </recommendedName>
</protein>
<comment type="similarity">
    <text evidence="9">Belongs to the TRAFAC class myosin-kinesin ATPase superfamily. Kinesin family. KIN-5/BimC subfamily.</text>
</comment>
<dbReference type="GO" id="GO:0005524">
    <property type="term" value="F:ATP binding"/>
    <property type="evidence" value="ECO:0007669"/>
    <property type="project" value="UniProtKB-UniRule"/>
</dbReference>
<feature type="coiled-coil region" evidence="11">
    <location>
        <begin position="531"/>
        <end position="607"/>
    </location>
</feature>
<dbReference type="Pfam" id="PF25764">
    <property type="entry name" value="KIF21A_4th"/>
    <property type="match status" value="1"/>
</dbReference>
<organism evidence="13 14">
    <name type="scientific">Rhynocoris fuscipes</name>
    <dbReference type="NCBI Taxonomy" id="488301"/>
    <lineage>
        <taxon>Eukaryota</taxon>
        <taxon>Metazoa</taxon>
        <taxon>Ecdysozoa</taxon>
        <taxon>Arthropoda</taxon>
        <taxon>Hexapoda</taxon>
        <taxon>Insecta</taxon>
        <taxon>Pterygota</taxon>
        <taxon>Neoptera</taxon>
        <taxon>Paraneoptera</taxon>
        <taxon>Hemiptera</taxon>
        <taxon>Heteroptera</taxon>
        <taxon>Panheteroptera</taxon>
        <taxon>Cimicomorpha</taxon>
        <taxon>Reduviidae</taxon>
        <taxon>Harpactorinae</taxon>
        <taxon>Harpactorini</taxon>
        <taxon>Rhynocoris</taxon>
    </lineage>
</organism>
<dbReference type="GO" id="GO:0005875">
    <property type="term" value="C:microtubule associated complex"/>
    <property type="evidence" value="ECO:0007669"/>
    <property type="project" value="TreeGrafter"/>
</dbReference>
<dbReference type="PANTHER" id="PTHR47969:SF15">
    <property type="entry name" value="CHROMOSOME-ASSOCIATED KINESIN KIF4A-RELATED"/>
    <property type="match status" value="1"/>
</dbReference>
<dbReference type="GO" id="GO:0003777">
    <property type="term" value="F:microtubule motor activity"/>
    <property type="evidence" value="ECO:0007669"/>
    <property type="project" value="InterPro"/>
</dbReference>
<feature type="coiled-coil region" evidence="11">
    <location>
        <begin position="736"/>
        <end position="808"/>
    </location>
</feature>
<evidence type="ECO:0000256" key="6">
    <source>
        <dbReference type="ARBA" id="ARBA00023054"/>
    </source>
</evidence>
<keyword evidence="14" id="KW-1185">Reference proteome</keyword>
<dbReference type="PROSITE" id="PS50067">
    <property type="entry name" value="KINESIN_MOTOR_2"/>
    <property type="match status" value="1"/>
</dbReference>
<dbReference type="CDD" id="cd01372">
    <property type="entry name" value="KISc_KIF4"/>
    <property type="match status" value="1"/>
</dbReference>
<reference evidence="13 14" key="1">
    <citation type="submission" date="2022-12" db="EMBL/GenBank/DDBJ databases">
        <title>Chromosome-level genome assembly of true bugs.</title>
        <authorList>
            <person name="Ma L."/>
            <person name="Li H."/>
        </authorList>
    </citation>
    <scope>NUCLEOTIDE SEQUENCE [LARGE SCALE GENOMIC DNA]</scope>
    <source>
        <strain evidence="13">Lab_2022b</strain>
    </source>
</reference>
<evidence type="ECO:0000256" key="4">
    <source>
        <dbReference type="ARBA" id="ARBA00022741"/>
    </source>
</evidence>
<comment type="subcellular location">
    <subcellularLocation>
        <location evidence="1">Cytoplasm</location>
        <location evidence="1">Cytoskeleton</location>
    </subcellularLocation>
</comment>
<gene>
    <name evidence="13" type="ORF">O3M35_005471</name>
</gene>
<dbReference type="InterPro" id="IPR001752">
    <property type="entry name" value="Kinesin_motor_dom"/>
</dbReference>
<dbReference type="InterPro" id="IPR019821">
    <property type="entry name" value="Kinesin_motor_CS"/>
</dbReference>
<dbReference type="InterPro" id="IPR036961">
    <property type="entry name" value="Kinesin_motor_dom_sf"/>
</dbReference>
<feature type="domain" description="Kinesin motor" evidence="12">
    <location>
        <begin position="3"/>
        <end position="326"/>
    </location>
</feature>
<sequence>MDSVKVALRIRPLVKNEIDNGCQSCIERIPNEPQVGIGKANQMFTFNYVFDEFEGQSKVYNVAVKHLIENLFKGYNVTILAYGQTGSGKTYTMGTNYSGYGEMGVIPRAVYDIFEIIDNTKGNTYNVTASFIELYNESLYDLLTNKSREQSIVDMREHNNSLVIPGLTEVEVTSPEETLDKLKEGSLGRMVGATAMNAQSSRSHAIFTVNIKITPNENPKETIMSKFHLVDLAGSERSKKTGATGERFREGVNINKGLLVLGNVISQLCEGNHSFINYRDSKLTRLLQDSLGGNSVTLMIACVSPADYNQEESLSTLRYADRAKKIKNKPIVNQDPCVAELSRLRKENEELRLKIIEGGVTTFECPPHHKALEQTVLDKEQLIKELQKDLVAALSANSRNYERNLLEEKMQSALNEKLSHLTDICEKSDGDSALTEIKAMVYEVKAEYIRHEQELIAFEKQSHMNFKSEENGINDEGDDEDDAISTPVKREHVASQAHINEQILKITKSLAMKEELMTKMCETSGYLNSMKNASQENIDKLKMQIAELQKEREELKNLLKQSVSDKTNTSKVSEQRRRRLQELEQRVEALTKRIVEQERIIKMKENSDLNILNLKREIMAMKQMKVRLVHQMKSENEKFRLWKIQRDKELHSLKNQNFKKQNQIRKMEQIHSLQQNVLKRKLEAAAAANKRIMAVLEKQKCCRTKKAKETVYDQIKDRVHEELELIESSYQAERSLESLIQDRAAIKKELGSLNEKLRNVTLSNKEKINLTSEKETLEHEVALRSAEISDLQQKLSDIQDELKRNNWEMLQTLPDAKQAVIYVFNLLIEKCKENLNKSYIIAEHEVIKNENAEEIKNYKRKYDDLMYSHQRKVESLEKEAEEKMVELLKHFNTKQLEESPTNESTAEFSRLMEIIENLKKRIAQLEEEKTANINSNNPKVKTYADAYFKYLQEQPSQIEEPIRKARLTGIFTEDYLAKENCDCKEAMNRTYTKEDLDQEDIDSLNELAPKRMRMDTRPDSIPVLKPFNPLPTNF</sequence>
<dbReference type="GO" id="GO:0051231">
    <property type="term" value="P:spindle elongation"/>
    <property type="evidence" value="ECO:0007669"/>
    <property type="project" value="TreeGrafter"/>
</dbReference>